<feature type="region of interest" description="Disordered" evidence="4">
    <location>
        <begin position="1"/>
        <end position="24"/>
    </location>
</feature>
<gene>
    <name evidence="6" type="ORF">DM02DRAFT_117331</name>
</gene>
<dbReference type="Proteomes" id="UP000244855">
    <property type="component" value="Unassembled WGS sequence"/>
</dbReference>
<reference evidence="6 7" key="1">
    <citation type="journal article" date="2018" name="Sci. Rep.">
        <title>Comparative genomics provides insights into the lifestyle and reveals functional heterogeneity of dark septate endophytic fungi.</title>
        <authorList>
            <person name="Knapp D.G."/>
            <person name="Nemeth J.B."/>
            <person name="Barry K."/>
            <person name="Hainaut M."/>
            <person name="Henrissat B."/>
            <person name="Johnson J."/>
            <person name="Kuo A."/>
            <person name="Lim J.H.P."/>
            <person name="Lipzen A."/>
            <person name="Nolan M."/>
            <person name="Ohm R.A."/>
            <person name="Tamas L."/>
            <person name="Grigoriev I.V."/>
            <person name="Spatafora J.W."/>
            <person name="Nagy L.G."/>
            <person name="Kovacs G.M."/>
        </authorList>
    </citation>
    <scope>NUCLEOTIDE SEQUENCE [LARGE SCALE GENOMIC DNA]</scope>
    <source>
        <strain evidence="6 7">DSE2036</strain>
    </source>
</reference>
<comment type="similarity">
    <text evidence="1">Belongs to the COQ10 family.</text>
</comment>
<dbReference type="Pfam" id="PF03364">
    <property type="entry name" value="Polyketide_cyc"/>
    <property type="match status" value="1"/>
</dbReference>
<dbReference type="Gene3D" id="3.30.530.20">
    <property type="match status" value="1"/>
</dbReference>
<keyword evidence="7" id="KW-1185">Reference proteome</keyword>
<dbReference type="PANTHER" id="PTHR12901:SF10">
    <property type="entry name" value="COENZYME Q-BINDING PROTEIN COQ10, MITOCHONDRIAL"/>
    <property type="match status" value="1"/>
</dbReference>
<protein>
    <recommendedName>
        <fullName evidence="5">Coenzyme Q-binding protein COQ10 START domain-containing protein</fullName>
    </recommendedName>
</protein>
<evidence type="ECO:0000259" key="5">
    <source>
        <dbReference type="Pfam" id="PF03364"/>
    </source>
</evidence>
<dbReference type="InterPro" id="IPR023393">
    <property type="entry name" value="START-like_dom_sf"/>
</dbReference>
<evidence type="ECO:0000256" key="3">
    <source>
        <dbReference type="ARBA" id="ARBA00024947"/>
    </source>
</evidence>
<dbReference type="InterPro" id="IPR005031">
    <property type="entry name" value="COQ10_START"/>
</dbReference>
<evidence type="ECO:0000313" key="6">
    <source>
        <dbReference type="EMBL" id="PVH96521.1"/>
    </source>
</evidence>
<accession>A0A2V1DEQ4</accession>
<name>A0A2V1DEQ4_9PLEO</name>
<feature type="domain" description="Coenzyme Q-binding protein COQ10 START" evidence="5">
    <location>
        <begin position="68"/>
        <end position="227"/>
    </location>
</feature>
<comment type="subunit">
    <text evidence="2">Interacts with coenzyme Q.</text>
</comment>
<comment type="function">
    <text evidence="3">Required for the function of coenzyme Q in the respiratory chain. May serve as a chaperone or may be involved in the transport of Q6 from its site of synthesis to the catalytic sites of the respiratory complexes.</text>
</comment>
<dbReference type="STRING" id="97972.A0A2V1DEQ4"/>
<dbReference type="InterPro" id="IPR044996">
    <property type="entry name" value="COQ10-like"/>
</dbReference>
<evidence type="ECO:0000256" key="1">
    <source>
        <dbReference type="ARBA" id="ARBA00006885"/>
    </source>
</evidence>
<proteinExistence type="inferred from homology"/>
<dbReference type="GO" id="GO:0045333">
    <property type="term" value="P:cellular respiration"/>
    <property type="evidence" value="ECO:0007669"/>
    <property type="project" value="InterPro"/>
</dbReference>
<dbReference type="SUPFAM" id="SSF55961">
    <property type="entry name" value="Bet v1-like"/>
    <property type="match status" value="1"/>
</dbReference>
<dbReference type="GO" id="GO:0048039">
    <property type="term" value="F:ubiquinone binding"/>
    <property type="evidence" value="ECO:0007669"/>
    <property type="project" value="InterPro"/>
</dbReference>
<dbReference type="AlphaFoldDB" id="A0A2V1DEQ4"/>
<dbReference type="CDD" id="cd07813">
    <property type="entry name" value="COQ10p_like"/>
    <property type="match status" value="1"/>
</dbReference>
<dbReference type="PANTHER" id="PTHR12901">
    <property type="entry name" value="SPERM PROTEIN HOMOLOG"/>
    <property type="match status" value="1"/>
</dbReference>
<dbReference type="EMBL" id="KZ805462">
    <property type="protein sequence ID" value="PVH96521.1"/>
    <property type="molecule type" value="Genomic_DNA"/>
</dbReference>
<evidence type="ECO:0000313" key="7">
    <source>
        <dbReference type="Proteomes" id="UP000244855"/>
    </source>
</evidence>
<dbReference type="GO" id="GO:0005739">
    <property type="term" value="C:mitochondrion"/>
    <property type="evidence" value="ECO:0007669"/>
    <property type="project" value="TreeGrafter"/>
</dbReference>
<organism evidence="6 7">
    <name type="scientific">Periconia macrospinosa</name>
    <dbReference type="NCBI Taxonomy" id="97972"/>
    <lineage>
        <taxon>Eukaryota</taxon>
        <taxon>Fungi</taxon>
        <taxon>Dikarya</taxon>
        <taxon>Ascomycota</taxon>
        <taxon>Pezizomycotina</taxon>
        <taxon>Dothideomycetes</taxon>
        <taxon>Pleosporomycetidae</taxon>
        <taxon>Pleosporales</taxon>
        <taxon>Massarineae</taxon>
        <taxon>Periconiaceae</taxon>
        <taxon>Periconia</taxon>
    </lineage>
</organism>
<evidence type="ECO:0000256" key="2">
    <source>
        <dbReference type="ARBA" id="ARBA00011814"/>
    </source>
</evidence>
<dbReference type="OrthoDB" id="292693at2759"/>
<sequence>MATSKTLLRPLLRGGASTPSHHHHHLALLPSQRRTFLPNPFQSPLNPLNGATSTPQTLTATRTLPYASHPIYSIVADVQSYSHFLPYCQSSSVTQWSAPDPTYHRRWPSEASLVIGFSNLTEHFTSRVFCVPGRIVESIGGSTETDLPRADIAHHLEGARDADKVGAKGAATGLMTHLKSRWSIEQLSERSTQVTLQLEFAFANPLYATLSAGAAPKVAEMMVRAFEERVGDLLGGDPEMARAQLGDLEGSKVKR</sequence>
<evidence type="ECO:0000256" key="4">
    <source>
        <dbReference type="SAM" id="MobiDB-lite"/>
    </source>
</evidence>